<dbReference type="GO" id="GO:0004252">
    <property type="term" value="F:serine-type endopeptidase activity"/>
    <property type="evidence" value="ECO:0007669"/>
    <property type="project" value="UniProtKB-EC"/>
</dbReference>
<dbReference type="PANTHER" id="PTHR10381:SF11">
    <property type="entry name" value="ATP-DEPENDENT CLP PROTEASE PROTEOLYTIC SUBUNIT, MITOCHONDRIAL"/>
    <property type="match status" value="1"/>
</dbReference>
<keyword evidence="12" id="KW-1133">Transmembrane helix</keyword>
<dbReference type="RefSeq" id="WP_187784067.1">
    <property type="nucleotide sequence ID" value="NZ_JACTVA010000011.1"/>
</dbReference>
<dbReference type="InterPro" id="IPR033135">
    <property type="entry name" value="ClpP_His_AS"/>
</dbReference>
<evidence type="ECO:0000256" key="3">
    <source>
        <dbReference type="ARBA" id="ARBA00022801"/>
    </source>
</evidence>
<feature type="active site" description="Nucleophile" evidence="6">
    <location>
        <position position="109"/>
    </location>
</feature>
<evidence type="ECO:0000256" key="1">
    <source>
        <dbReference type="ARBA" id="ARBA00007039"/>
    </source>
</evidence>
<dbReference type="EC" id="3.4.21.92" evidence="6 9"/>
<dbReference type="NCBIfam" id="NF009205">
    <property type="entry name" value="PRK12553.1"/>
    <property type="match status" value="1"/>
</dbReference>
<dbReference type="Gene3D" id="3.90.226.10">
    <property type="entry name" value="2-enoyl-CoA Hydratase, Chain A, domain 1"/>
    <property type="match status" value="1"/>
</dbReference>
<keyword evidence="3 6" id="KW-0378">Hydrolase</keyword>
<dbReference type="InterPro" id="IPR029045">
    <property type="entry name" value="ClpP/crotonase-like_dom_sf"/>
</dbReference>
<feature type="active site" evidence="6 8">
    <location>
        <position position="134"/>
    </location>
</feature>
<protein>
    <recommendedName>
        <fullName evidence="6 11">ATP-dependent Clp protease proteolytic subunit</fullName>
        <ecNumber evidence="6 9">3.4.21.92</ecNumber>
    </recommendedName>
    <alternativeName>
        <fullName evidence="6">Endopeptidase Clp</fullName>
    </alternativeName>
</protein>
<evidence type="ECO:0000256" key="5">
    <source>
        <dbReference type="ARBA" id="ARBA00034021"/>
    </source>
</evidence>
<dbReference type="NCBIfam" id="NF001368">
    <property type="entry name" value="PRK00277.1"/>
    <property type="match status" value="1"/>
</dbReference>
<comment type="function">
    <text evidence="6 10">Cleaves peptides in various proteins in a process that requires ATP hydrolysis. Has a chymotrypsin-like activity. Plays a major role in the degradation of misfolded proteins.</text>
</comment>
<name>A0ABR7RKP1_9PROT</name>
<feature type="transmembrane region" description="Helical" evidence="12">
    <location>
        <begin position="40"/>
        <end position="62"/>
    </location>
</feature>
<dbReference type="InterPro" id="IPR023562">
    <property type="entry name" value="ClpP/TepA"/>
</dbReference>
<dbReference type="PANTHER" id="PTHR10381">
    <property type="entry name" value="ATP-DEPENDENT CLP PROTEASE PROTEOLYTIC SUBUNIT"/>
    <property type="match status" value="1"/>
</dbReference>
<keyword evidence="14" id="KW-1185">Reference proteome</keyword>
<keyword evidence="12" id="KW-0472">Membrane</keyword>
<accession>A0ABR7RKP1</accession>
<dbReference type="PROSITE" id="PS00381">
    <property type="entry name" value="CLP_PROTEASE_SER"/>
    <property type="match status" value="1"/>
</dbReference>
<keyword evidence="2 6" id="KW-0645">Protease</keyword>
<proteinExistence type="inferred from homology"/>
<dbReference type="NCBIfam" id="TIGR00493">
    <property type="entry name" value="clpP"/>
    <property type="match status" value="1"/>
</dbReference>
<dbReference type="SUPFAM" id="SSF52096">
    <property type="entry name" value="ClpP/crotonase"/>
    <property type="match status" value="1"/>
</dbReference>
<evidence type="ECO:0000313" key="13">
    <source>
        <dbReference type="EMBL" id="MBC9206893.1"/>
    </source>
</evidence>
<evidence type="ECO:0000256" key="8">
    <source>
        <dbReference type="PROSITE-ProRule" id="PRU10086"/>
    </source>
</evidence>
<evidence type="ECO:0000256" key="10">
    <source>
        <dbReference type="RuleBase" id="RU000550"/>
    </source>
</evidence>
<feature type="transmembrane region" description="Helical" evidence="12">
    <location>
        <begin position="95"/>
        <end position="115"/>
    </location>
</feature>
<dbReference type="HAMAP" id="MF_00444">
    <property type="entry name" value="ClpP"/>
    <property type="match status" value="1"/>
</dbReference>
<keyword evidence="12" id="KW-0812">Transmembrane</keyword>
<dbReference type="InterPro" id="IPR001907">
    <property type="entry name" value="ClpP"/>
</dbReference>
<evidence type="ECO:0000256" key="6">
    <source>
        <dbReference type="HAMAP-Rule" id="MF_00444"/>
    </source>
</evidence>
<comment type="subunit">
    <text evidence="6">Fourteen ClpP subunits assemble into 2 heptameric rings which stack back to back to give a disk-like structure with a central cavity, resembling the structure of eukaryotic proteasomes.</text>
</comment>
<dbReference type="PROSITE" id="PS00382">
    <property type="entry name" value="CLP_PROTEASE_HIS"/>
    <property type="match status" value="1"/>
</dbReference>
<sequence>MRDRDPVEIYNNTLVPMVIEQTARGERSFDIYSRLLKERIIFLTGPIFDQVSALICAQLLFLESENPNKDIAFYINSPGGVVTAGLAMYDTMQYIRAPVSTVCLGMAASAGSLLLTAGEKGKRFALPNSQVMIHQPSGGAQGQATDIAIQAREILKTRARLNQIYVHHTGQSLEEIEKAMERDTYLTAEEARDFGLIDQVVDQRPASVAPAAEPPKA</sequence>
<comment type="similarity">
    <text evidence="1 6 11">Belongs to the peptidase S14 family.</text>
</comment>
<evidence type="ECO:0000256" key="2">
    <source>
        <dbReference type="ARBA" id="ARBA00022670"/>
    </source>
</evidence>
<evidence type="ECO:0000256" key="4">
    <source>
        <dbReference type="ARBA" id="ARBA00022825"/>
    </source>
</evidence>
<dbReference type="Proteomes" id="UP000626026">
    <property type="component" value="Unassembled WGS sequence"/>
</dbReference>
<dbReference type="InterPro" id="IPR018215">
    <property type="entry name" value="ClpP_Ser_AS"/>
</dbReference>
<gene>
    <name evidence="6 13" type="primary">clpP</name>
    <name evidence="13" type="ORF">IBL26_08610</name>
</gene>
<feature type="active site" evidence="7">
    <location>
        <position position="109"/>
    </location>
</feature>
<comment type="catalytic activity">
    <reaction evidence="5 6 8">
        <text>Hydrolysis of proteins to small peptides in the presence of ATP and magnesium. alpha-casein is the usual test substrate. In the absence of ATP, only oligopeptides shorter than five residues are hydrolyzed (such as succinyl-Leu-Tyr-|-NHMec, and Leu-Tyr-Leu-|-Tyr-Trp, in which cleavage of the -Tyr-|-Leu- and -Tyr-|-Trp bonds also occurs).</text>
        <dbReference type="EC" id="3.4.21.92"/>
    </reaction>
</comment>
<keyword evidence="4 6" id="KW-0720">Serine protease</keyword>
<keyword evidence="6" id="KW-0963">Cytoplasm</keyword>
<dbReference type="EMBL" id="JACTVA010000011">
    <property type="protein sequence ID" value="MBC9206893.1"/>
    <property type="molecule type" value="Genomic_DNA"/>
</dbReference>
<evidence type="ECO:0000256" key="7">
    <source>
        <dbReference type="PROSITE-ProRule" id="PRU10085"/>
    </source>
</evidence>
<evidence type="ECO:0000256" key="9">
    <source>
        <dbReference type="RuleBase" id="RU000549"/>
    </source>
</evidence>
<dbReference type="Pfam" id="PF00574">
    <property type="entry name" value="CLP_protease"/>
    <property type="match status" value="1"/>
</dbReference>
<dbReference type="CDD" id="cd07017">
    <property type="entry name" value="S14_ClpP_2"/>
    <property type="match status" value="1"/>
</dbReference>
<evidence type="ECO:0000256" key="12">
    <source>
        <dbReference type="SAM" id="Phobius"/>
    </source>
</evidence>
<dbReference type="PRINTS" id="PR00127">
    <property type="entry name" value="CLPPROTEASEP"/>
</dbReference>
<organism evidence="13 14">
    <name type="scientific">Teichococcus aerophilus</name>
    <dbReference type="NCBI Taxonomy" id="1224513"/>
    <lineage>
        <taxon>Bacteria</taxon>
        <taxon>Pseudomonadati</taxon>
        <taxon>Pseudomonadota</taxon>
        <taxon>Alphaproteobacteria</taxon>
        <taxon>Acetobacterales</taxon>
        <taxon>Roseomonadaceae</taxon>
        <taxon>Roseomonas</taxon>
    </lineage>
</organism>
<evidence type="ECO:0000313" key="14">
    <source>
        <dbReference type="Proteomes" id="UP000626026"/>
    </source>
</evidence>
<evidence type="ECO:0000256" key="11">
    <source>
        <dbReference type="RuleBase" id="RU003567"/>
    </source>
</evidence>
<comment type="subcellular location">
    <subcellularLocation>
        <location evidence="6">Cytoplasm</location>
    </subcellularLocation>
</comment>
<reference evidence="13 14" key="1">
    <citation type="journal article" date="2013" name="Int. J. Syst. Evol. Microbiol.">
        <title>Roseomonas aerophila sp. nov., isolated from air.</title>
        <authorList>
            <person name="Kim S.J."/>
            <person name="Weon H.Y."/>
            <person name="Ahn J.H."/>
            <person name="Hong S.B."/>
            <person name="Seok S.J."/>
            <person name="Whang K.S."/>
            <person name="Kwon S.W."/>
        </authorList>
    </citation>
    <scope>NUCLEOTIDE SEQUENCE [LARGE SCALE GENOMIC DNA]</scope>
    <source>
        <strain evidence="13 14">NBRC 108923</strain>
    </source>
</reference>
<comment type="caution">
    <text evidence="13">The sequence shown here is derived from an EMBL/GenBank/DDBJ whole genome shotgun (WGS) entry which is preliminary data.</text>
</comment>